<keyword evidence="2" id="KW-1185">Reference proteome</keyword>
<dbReference type="AlphaFoldDB" id="A0A8H6ICP4"/>
<proteinExistence type="predicted"/>
<name>A0A8H6ICP4_9AGAR</name>
<reference evidence="1 2" key="1">
    <citation type="submission" date="2020-07" db="EMBL/GenBank/DDBJ databases">
        <title>Comparative genomics of pyrophilous fungi reveals a link between fire events and developmental genes.</title>
        <authorList>
            <consortium name="DOE Joint Genome Institute"/>
            <person name="Steindorff A.S."/>
            <person name="Carver A."/>
            <person name="Calhoun S."/>
            <person name="Stillman K."/>
            <person name="Liu H."/>
            <person name="Lipzen A."/>
            <person name="Pangilinan J."/>
            <person name="Labutti K."/>
            <person name="Bruns T.D."/>
            <person name="Grigoriev I.V."/>
        </authorList>
    </citation>
    <scope>NUCLEOTIDE SEQUENCE [LARGE SCALE GENOMIC DNA]</scope>
    <source>
        <strain evidence="1 2">CBS 144469</strain>
    </source>
</reference>
<accession>A0A8H6ICP4</accession>
<protein>
    <submittedName>
        <fullName evidence="1">Uncharacterized protein</fullName>
    </submittedName>
</protein>
<sequence>MMAPQCVGNEIWLTLSYLFGQCEERNTRFEQVSEEKGSCSTQGCAAFPFLSCDLSIFAEGISEGTNCLRFGSREVWNQRVKARRCEDCVRNRDRLWIQWWPCRIRPGSWEVSSTKSAPVNVRHHSSVLSMTRSLSQFHSTDEISNIEPGRATPAGQRYLPVVHSTRKVRSVDPVASEPQGLAAAEKGRRERKRPLAPFFLLDQLVNRFRMVCSFMLMRFHDLAWLFVGLPDWGPRLDRS</sequence>
<organism evidence="1 2">
    <name type="scientific">Ephemerocybe angulata</name>
    <dbReference type="NCBI Taxonomy" id="980116"/>
    <lineage>
        <taxon>Eukaryota</taxon>
        <taxon>Fungi</taxon>
        <taxon>Dikarya</taxon>
        <taxon>Basidiomycota</taxon>
        <taxon>Agaricomycotina</taxon>
        <taxon>Agaricomycetes</taxon>
        <taxon>Agaricomycetidae</taxon>
        <taxon>Agaricales</taxon>
        <taxon>Agaricineae</taxon>
        <taxon>Psathyrellaceae</taxon>
        <taxon>Ephemerocybe</taxon>
    </lineage>
</organism>
<evidence type="ECO:0000313" key="2">
    <source>
        <dbReference type="Proteomes" id="UP000521943"/>
    </source>
</evidence>
<evidence type="ECO:0000313" key="1">
    <source>
        <dbReference type="EMBL" id="KAF6763140.1"/>
    </source>
</evidence>
<comment type="caution">
    <text evidence="1">The sequence shown here is derived from an EMBL/GenBank/DDBJ whole genome shotgun (WGS) entry which is preliminary data.</text>
</comment>
<dbReference type="Proteomes" id="UP000521943">
    <property type="component" value="Unassembled WGS sequence"/>
</dbReference>
<gene>
    <name evidence="1" type="ORF">DFP72DRAFT_525086</name>
</gene>
<dbReference type="EMBL" id="JACGCI010000006">
    <property type="protein sequence ID" value="KAF6763140.1"/>
    <property type="molecule type" value="Genomic_DNA"/>
</dbReference>